<dbReference type="InterPro" id="IPR036388">
    <property type="entry name" value="WH-like_DNA-bd_sf"/>
</dbReference>
<dbReference type="EMBL" id="JAERRH010000003">
    <property type="protein sequence ID" value="MBL1104918.1"/>
    <property type="molecule type" value="Genomic_DNA"/>
</dbReference>
<name>A0ABS1NXW5_9ACTN</name>
<sequence>MENHTLRPVDPALDQVLRDTKLVQSARLVWAHLHNRPSGQRKATIVRALGVDKAVVYRAIKALTERGLVCDEDGVWTAIAPKEVVR</sequence>
<evidence type="ECO:0008006" key="3">
    <source>
        <dbReference type="Google" id="ProtNLM"/>
    </source>
</evidence>
<organism evidence="1 2">
    <name type="scientific">Streptomyces musisoli</name>
    <dbReference type="NCBI Taxonomy" id="2802280"/>
    <lineage>
        <taxon>Bacteria</taxon>
        <taxon>Bacillati</taxon>
        <taxon>Actinomycetota</taxon>
        <taxon>Actinomycetes</taxon>
        <taxon>Kitasatosporales</taxon>
        <taxon>Streptomycetaceae</taxon>
        <taxon>Streptomyces</taxon>
    </lineage>
</organism>
<evidence type="ECO:0000313" key="1">
    <source>
        <dbReference type="EMBL" id="MBL1104918.1"/>
    </source>
</evidence>
<dbReference type="SUPFAM" id="SSF46785">
    <property type="entry name" value="Winged helix' DNA-binding domain"/>
    <property type="match status" value="1"/>
</dbReference>
<evidence type="ECO:0000313" key="2">
    <source>
        <dbReference type="Proteomes" id="UP000621386"/>
    </source>
</evidence>
<protein>
    <recommendedName>
        <fullName evidence="3">Transcription regulator TrmB N-terminal domain-containing protein</fullName>
    </recommendedName>
</protein>
<proteinExistence type="predicted"/>
<dbReference type="InterPro" id="IPR036390">
    <property type="entry name" value="WH_DNA-bd_sf"/>
</dbReference>
<accession>A0ABS1NXW5</accession>
<gene>
    <name evidence="1" type="ORF">JK361_09980</name>
</gene>
<reference evidence="1 2" key="1">
    <citation type="submission" date="2021-01" db="EMBL/GenBank/DDBJ databases">
        <title>WGS of actinomycetes isolated from Thailand.</title>
        <authorList>
            <person name="Thawai C."/>
        </authorList>
    </citation>
    <scope>NUCLEOTIDE SEQUENCE [LARGE SCALE GENOMIC DNA]</scope>
    <source>
        <strain evidence="1 2">CH5-8</strain>
    </source>
</reference>
<dbReference type="RefSeq" id="WP_201815359.1">
    <property type="nucleotide sequence ID" value="NZ_JAERRH010000003.1"/>
</dbReference>
<dbReference type="Proteomes" id="UP000621386">
    <property type="component" value="Unassembled WGS sequence"/>
</dbReference>
<dbReference type="Gene3D" id="1.10.10.10">
    <property type="entry name" value="Winged helix-like DNA-binding domain superfamily/Winged helix DNA-binding domain"/>
    <property type="match status" value="1"/>
</dbReference>
<keyword evidence="2" id="KW-1185">Reference proteome</keyword>
<comment type="caution">
    <text evidence="1">The sequence shown here is derived from an EMBL/GenBank/DDBJ whole genome shotgun (WGS) entry which is preliminary data.</text>
</comment>